<proteinExistence type="predicted"/>
<name>A0A086JD01_TOXGO</name>
<dbReference type="Proteomes" id="UP000028828">
    <property type="component" value="Unassembled WGS sequence"/>
</dbReference>
<feature type="region of interest" description="Disordered" evidence="1">
    <location>
        <begin position="74"/>
        <end position="96"/>
    </location>
</feature>
<dbReference type="OrthoDB" id="10486764at2759"/>
<comment type="caution">
    <text evidence="2">The sequence shown here is derived from an EMBL/GenBank/DDBJ whole genome shotgun (WGS) entry which is preliminary data.</text>
</comment>
<evidence type="ECO:0000313" key="3">
    <source>
        <dbReference type="Proteomes" id="UP000028828"/>
    </source>
</evidence>
<feature type="compositionally biased region" description="Basic and acidic residues" evidence="1">
    <location>
        <begin position="1"/>
        <end position="16"/>
    </location>
</feature>
<evidence type="ECO:0000313" key="2">
    <source>
        <dbReference type="EMBL" id="KFG30019.1"/>
    </source>
</evidence>
<feature type="compositionally biased region" description="Basic residues" evidence="1">
    <location>
        <begin position="76"/>
        <end position="94"/>
    </location>
</feature>
<reference evidence="2 3" key="1">
    <citation type="submission" date="2014-03" db="EMBL/GenBank/DDBJ databases">
        <authorList>
            <person name="Sibley D."/>
            <person name="Venepally P."/>
            <person name="Karamycheva S."/>
            <person name="Hadjithomas M."/>
            <person name="Khan A."/>
            <person name="Brunk B."/>
            <person name="Roos D."/>
            <person name="Caler E."/>
            <person name="Lorenzi H."/>
        </authorList>
    </citation>
    <scope>NUCLEOTIDE SEQUENCE [LARGE SCALE GENOMIC DNA]</scope>
    <source>
        <strain evidence="3">p89</strain>
    </source>
</reference>
<organism evidence="2 3">
    <name type="scientific">Toxoplasma gondii p89</name>
    <dbReference type="NCBI Taxonomy" id="943119"/>
    <lineage>
        <taxon>Eukaryota</taxon>
        <taxon>Sar</taxon>
        <taxon>Alveolata</taxon>
        <taxon>Apicomplexa</taxon>
        <taxon>Conoidasida</taxon>
        <taxon>Coccidia</taxon>
        <taxon>Eucoccidiorida</taxon>
        <taxon>Eimeriorina</taxon>
        <taxon>Sarcocystidae</taxon>
        <taxon>Toxoplasma</taxon>
    </lineage>
</organism>
<dbReference type="VEuPathDB" id="ToxoDB:TGP89_297700"/>
<dbReference type="AlphaFoldDB" id="A0A086JD01"/>
<sequence>MYDRRGSTSMRVRQERPQTAGTYTGIRRTRERRAESINALRRGAGRNKDGRKGIIRERCGGKIAARVRFPEPLVARKARRRGREGSNRRYRQSKQKVERFNLSSVEVGCKKTRVPCRAQAQRKVLRKCPPRHAQPESGTHAHTSFRGCRLRVCVLGEEAKTRRRKLDSSHICISQSQHAEWWLPCFSSGTK</sequence>
<feature type="region of interest" description="Disordered" evidence="1">
    <location>
        <begin position="1"/>
        <end position="20"/>
    </location>
</feature>
<evidence type="ECO:0000256" key="1">
    <source>
        <dbReference type="SAM" id="MobiDB-lite"/>
    </source>
</evidence>
<accession>A0A086JD01</accession>
<gene>
    <name evidence="2" type="ORF">TGP89_297700</name>
</gene>
<dbReference type="EMBL" id="AEYI02002105">
    <property type="protein sequence ID" value="KFG30019.1"/>
    <property type="molecule type" value="Genomic_DNA"/>
</dbReference>
<protein>
    <submittedName>
        <fullName evidence="2">Uncharacterized protein</fullName>
    </submittedName>
</protein>